<protein>
    <submittedName>
        <fullName evidence="2">Peptidoglycan-binding protein</fullName>
    </submittedName>
</protein>
<dbReference type="EMBL" id="BOMG01000135">
    <property type="protein sequence ID" value="GID61712.1"/>
    <property type="molecule type" value="Genomic_DNA"/>
</dbReference>
<reference evidence="2 3" key="1">
    <citation type="submission" date="2021-01" db="EMBL/GenBank/DDBJ databases">
        <title>Whole genome shotgun sequence of Actinoplanes couchii NBRC 106145.</title>
        <authorList>
            <person name="Komaki H."/>
            <person name="Tamura T."/>
        </authorList>
    </citation>
    <scope>NUCLEOTIDE SEQUENCE [LARGE SCALE GENOMIC DNA]</scope>
    <source>
        <strain evidence="2 3">NBRC 106145</strain>
    </source>
</reference>
<dbReference type="Proteomes" id="UP000612282">
    <property type="component" value="Unassembled WGS sequence"/>
</dbReference>
<name>A0ABQ3XT67_9ACTN</name>
<accession>A0ABQ3XT67</accession>
<gene>
    <name evidence="2" type="ORF">Aco03nite_101160</name>
</gene>
<keyword evidence="3" id="KW-1185">Reference proteome</keyword>
<organism evidence="2 3">
    <name type="scientific">Actinoplanes couchii</name>
    <dbReference type="NCBI Taxonomy" id="403638"/>
    <lineage>
        <taxon>Bacteria</taxon>
        <taxon>Bacillati</taxon>
        <taxon>Actinomycetota</taxon>
        <taxon>Actinomycetes</taxon>
        <taxon>Micromonosporales</taxon>
        <taxon>Micromonosporaceae</taxon>
        <taxon>Actinoplanes</taxon>
    </lineage>
</organism>
<evidence type="ECO:0000313" key="3">
    <source>
        <dbReference type="Proteomes" id="UP000612282"/>
    </source>
</evidence>
<sequence length="285" mass="28345">MTGTLGFGPARPVKGTGAGILTRLPAVGAKVARGTVLYRVNDQPVPVFYGATPLFRTIGTAGLEGRDVAQVRRNLTALGYRTRSSRPDVSDSGLLDALARWRKDHKLPGTGLAPGQVVILSGPGRVSAVTAAPGDPVDGPILSITGTDPVVSVPMSPADAAGLSIGTEVTVTSPDGAEVPGEVSASSDSSDAASDEAGKVTVVVRTEKPIAGYAGSAAQVHITTIAREGVLAVPVGALVALAEGGYALQLADGSLVAAQTGAFAGGMVQVSGDGITEGLSVVTTS</sequence>
<proteinExistence type="predicted"/>
<dbReference type="InterPro" id="IPR036365">
    <property type="entry name" value="PGBD-like_sf"/>
</dbReference>
<evidence type="ECO:0000256" key="1">
    <source>
        <dbReference type="SAM" id="MobiDB-lite"/>
    </source>
</evidence>
<dbReference type="SUPFAM" id="SSF47090">
    <property type="entry name" value="PGBD-like"/>
    <property type="match status" value="1"/>
</dbReference>
<comment type="caution">
    <text evidence="2">The sequence shown here is derived from an EMBL/GenBank/DDBJ whole genome shotgun (WGS) entry which is preliminary data.</text>
</comment>
<evidence type="ECO:0000313" key="2">
    <source>
        <dbReference type="EMBL" id="GID61712.1"/>
    </source>
</evidence>
<feature type="region of interest" description="Disordered" evidence="1">
    <location>
        <begin position="172"/>
        <end position="197"/>
    </location>
</feature>